<dbReference type="Proteomes" id="UP000193920">
    <property type="component" value="Unassembled WGS sequence"/>
</dbReference>
<dbReference type="Pfam" id="PF00501">
    <property type="entry name" value="AMP-binding"/>
    <property type="match status" value="2"/>
</dbReference>
<keyword evidence="4" id="KW-1185">Reference proteome</keyword>
<feature type="region of interest" description="Disordered" evidence="1">
    <location>
        <begin position="87"/>
        <end position="161"/>
    </location>
</feature>
<feature type="compositionally biased region" description="Polar residues" evidence="1">
    <location>
        <begin position="87"/>
        <end position="131"/>
    </location>
</feature>
<comment type="caution">
    <text evidence="3">The sequence shown here is derived from an EMBL/GenBank/DDBJ whole genome shotgun (WGS) entry which is preliminary data.</text>
</comment>
<dbReference type="EMBL" id="MCOG01000171">
    <property type="protein sequence ID" value="ORY31091.1"/>
    <property type="molecule type" value="Genomic_DNA"/>
</dbReference>
<sequence length="1639" mass="184707">METNAKPVQNNLPWSVNQKLKDLDKELNEGILTEQGYEMKKKLILDTLTPIQQQIANSKKPEAPLPSLENNNFIKYDQKIKESNEIQMKQIPNKNSSRKTSTNAETNSLRKPSVNETGNSSRKASYMSNKSSSEEVLPKVHERSSSKGKNLDNDKEKPSIGKICEDSFGELTDLELKESIMSSVNQNKKQKQPSRNIKYDTVNDNQKDDDNNIEELIDHQMKPFIVGPLSAKVVDEGTSTLMSSFSTIVAVLRFRAHKEQKEQKSSNVSIVDQKGKEISGMNFERLNSRSEKVAQVLKEKGTLNKGDSVALLYKNSEILEFMVALFGCFYAGMIAIPIVTSSYNSVDEIKEIENIFSHSNCKFGLTTDNSLKSFQSKTSQTNYQFQVSLPKIEWLKTVDLGVYHPKKKGVEELINVNSNEIAYISYSKNNDYVLKGSLIDHKTIMNTCMNIKGVNKFTSNDIILSNIESRNNIGLINNILFSVYNGNDVIFMADTPTDTNNTWCNIVTKCKATISICSYSSLVNIANNIISSPPKKNPIDLSSLQTLIIPTHISYGDVNEFIENALTPYGLKSNVISPMGMLTEYGGTMFCMKNRVLSNNNVKLLDLYINTQYMKCNKVKINCQYAPGTQQPPNTTRATELGFILPEVNVAIVNPEDHSLCQSQSIGEIWISAPNYLPTKVINIYKQVEENVFHPNYYTRMQTGTSKPTTKNGIYREFITDDYIPTGIIGFILEPTTSNESDIPRLFSLGLKKDIIKQLRTSAPVSINNNLPPELSQKKWVTHLSNHLVNTVTATVQHVLCATTYVLPINNDYLPTMMIETDVAENDYKNLTNAVVKRLEEQQGYKLYCISLSTPNTLPREQVYTNGVGIGTSFTNVSNCISKVTNGNSITYRPSITLYDKECNNRFRSGNFNLQYIYFNSKIVTDIPVYNSTALIANRQKLMTKITPEHLQVICGKDSLPILEDHTHINLLEFKSILDILIWRAKQYPKELVYNTIDNKGREGRGITFSKLLTKIYSLAHYLVEKKGVKAGDHIMIIYTHGVDYIYALHACMYIGAIAIPFQPPDINHLPEIIPNMLSIIDEFKVSLLLVNEPVEEALKGKRVQSTIKEIYQKTSDGRNKDQMKFPPILLSSKAPKIKQVNIENDSIYKPIYDNNKPALVFVIYDSSYQRACLKFTHEAILSQCKCLAHQYQLLTSTTPGSSNDQNSLLPSSRPLLSCVRSYEGMGLISAAMLGVFTGAMTLLIPPYDFFMNPMIWFETVHKYKIKDVFCTMQMMDHAINVLVGNGSIDGKNFSLHNLKNLAIISSERPKPLEYDGIYKAFYANRLDERSISPLYSPDINPFVASKGYTDSDHATLLLDASELRKGKIKVLKHIYGDKMIIEESYDKFVSDSNYISDGNDYDEQLVGTILVRDSGVISCDSKVAIVDPDTKNICLKGEVGEIWVKSKCNSSGYYGSVFGENQENSNKANNEVFNSIIKGENNKDVEGYVKTGDYGFLWNIPLDTSGKTNSYESVLFVISSLDNIILINGLKHVLSEIEQTIEKCHESIPRYGCVVFQTDEKTVAIVECQNEIEIYDIISCTMNSVLEQHKFILDEIVIVGQGSLCKNRLHEKQRKRIEMAYKTHNLPIIKSFNSSYGY</sequence>
<dbReference type="Gene3D" id="3.40.50.12780">
    <property type="entry name" value="N-terminal domain of ligase-like"/>
    <property type="match status" value="2"/>
</dbReference>
<dbReference type="PANTHER" id="PTHR22754">
    <property type="entry name" value="DISCO-INTERACTING PROTEIN 2 DIP2 -RELATED"/>
    <property type="match status" value="1"/>
</dbReference>
<dbReference type="InterPro" id="IPR042099">
    <property type="entry name" value="ANL_N_sf"/>
</dbReference>
<dbReference type="PROSITE" id="PS51912">
    <property type="entry name" value="DMAP1_BIND"/>
    <property type="match status" value="1"/>
</dbReference>
<dbReference type="SUPFAM" id="SSF56801">
    <property type="entry name" value="Acetyl-CoA synthetase-like"/>
    <property type="match status" value="2"/>
</dbReference>
<feature type="domain" description="DMAP1-binding" evidence="2">
    <location>
        <begin position="8"/>
        <end position="109"/>
    </location>
</feature>
<dbReference type="OrthoDB" id="69964at2759"/>
<feature type="compositionally biased region" description="Basic and acidic residues" evidence="1">
    <location>
        <begin position="132"/>
        <end position="161"/>
    </location>
</feature>
<dbReference type="PANTHER" id="PTHR22754:SF32">
    <property type="entry name" value="DISCO-INTERACTING PROTEIN 2"/>
    <property type="match status" value="1"/>
</dbReference>
<dbReference type="InterPro" id="IPR056881">
    <property type="entry name" value="Mug62_dom"/>
</dbReference>
<dbReference type="InterPro" id="IPR010506">
    <property type="entry name" value="DMAP1-bd"/>
</dbReference>
<dbReference type="InterPro" id="IPR000873">
    <property type="entry name" value="AMP-dep_synth/lig_dom"/>
</dbReference>
<proteinExistence type="predicted"/>
<evidence type="ECO:0000313" key="3">
    <source>
        <dbReference type="EMBL" id="ORY31091.1"/>
    </source>
</evidence>
<accession>A0A1Y2B8C3</accession>
<dbReference type="Gene3D" id="3.30.300.30">
    <property type="match status" value="1"/>
</dbReference>
<dbReference type="Pfam" id="PF24919">
    <property type="entry name" value="Mug62"/>
    <property type="match status" value="1"/>
</dbReference>
<dbReference type="Pfam" id="PF06464">
    <property type="entry name" value="DMAP_binding"/>
    <property type="match status" value="1"/>
</dbReference>
<dbReference type="InterPro" id="IPR045851">
    <property type="entry name" value="AMP-bd_C_sf"/>
</dbReference>
<dbReference type="GO" id="GO:0005829">
    <property type="term" value="C:cytosol"/>
    <property type="evidence" value="ECO:0007669"/>
    <property type="project" value="TreeGrafter"/>
</dbReference>
<evidence type="ECO:0000313" key="4">
    <source>
        <dbReference type="Proteomes" id="UP000193920"/>
    </source>
</evidence>
<feature type="region of interest" description="Disordered" evidence="1">
    <location>
        <begin position="183"/>
        <end position="209"/>
    </location>
</feature>
<protein>
    <submittedName>
        <fullName evidence="3">Acetyl-CoA synthetase-like protein</fullName>
    </submittedName>
</protein>
<evidence type="ECO:0000259" key="2">
    <source>
        <dbReference type="PROSITE" id="PS51912"/>
    </source>
</evidence>
<dbReference type="InterPro" id="IPR025110">
    <property type="entry name" value="AMP-bd_C"/>
</dbReference>
<dbReference type="STRING" id="1754190.A0A1Y2B8C3"/>
<gene>
    <name evidence="3" type="ORF">LY90DRAFT_460463</name>
</gene>
<reference evidence="3 4" key="1">
    <citation type="submission" date="2016-08" db="EMBL/GenBank/DDBJ databases">
        <title>A Parts List for Fungal Cellulosomes Revealed by Comparative Genomics.</title>
        <authorList>
            <consortium name="DOE Joint Genome Institute"/>
            <person name="Haitjema C.H."/>
            <person name="Gilmore S.P."/>
            <person name="Henske J.K."/>
            <person name="Solomon K.V."/>
            <person name="De Groot R."/>
            <person name="Kuo A."/>
            <person name="Mondo S.J."/>
            <person name="Salamov A.A."/>
            <person name="Labutti K."/>
            <person name="Zhao Z."/>
            <person name="Chiniquy J."/>
            <person name="Barry K."/>
            <person name="Brewer H.M."/>
            <person name="Purvine S.O."/>
            <person name="Wright A.T."/>
            <person name="Boxma B."/>
            <person name="Van Alen T."/>
            <person name="Hackstein J.H."/>
            <person name="Baker S.E."/>
            <person name="Grigoriev I.V."/>
            <person name="O'Malley M.A."/>
        </authorList>
    </citation>
    <scope>NUCLEOTIDE SEQUENCE [LARGE SCALE GENOMIC DNA]</scope>
    <source>
        <strain evidence="3 4">G1</strain>
    </source>
</reference>
<organism evidence="3 4">
    <name type="scientific">Neocallimastix californiae</name>
    <dbReference type="NCBI Taxonomy" id="1754190"/>
    <lineage>
        <taxon>Eukaryota</taxon>
        <taxon>Fungi</taxon>
        <taxon>Fungi incertae sedis</taxon>
        <taxon>Chytridiomycota</taxon>
        <taxon>Chytridiomycota incertae sedis</taxon>
        <taxon>Neocallimastigomycetes</taxon>
        <taxon>Neocallimastigales</taxon>
        <taxon>Neocallimastigaceae</taxon>
        <taxon>Neocallimastix</taxon>
    </lineage>
</organism>
<evidence type="ECO:0000256" key="1">
    <source>
        <dbReference type="SAM" id="MobiDB-lite"/>
    </source>
</evidence>
<name>A0A1Y2B8C3_9FUNG</name>
<dbReference type="Pfam" id="PF23024">
    <property type="entry name" value="AMP-dom_DIP2-like"/>
    <property type="match status" value="1"/>
</dbReference>